<organism evidence="2 3">
    <name type="scientific">Mesorhizobium neociceri</name>
    <dbReference type="NCBI Taxonomy" id="1307853"/>
    <lineage>
        <taxon>Bacteria</taxon>
        <taxon>Pseudomonadati</taxon>
        <taxon>Pseudomonadota</taxon>
        <taxon>Alphaproteobacteria</taxon>
        <taxon>Hyphomicrobiales</taxon>
        <taxon>Phyllobacteriaceae</taxon>
        <taxon>Mesorhizobium</taxon>
    </lineage>
</organism>
<dbReference type="EMBL" id="JACDTY010000003">
    <property type="protein sequence ID" value="MBA1140247.1"/>
    <property type="molecule type" value="Genomic_DNA"/>
</dbReference>
<protein>
    <submittedName>
        <fullName evidence="2">Uncharacterized protein</fullName>
    </submittedName>
</protein>
<keyword evidence="1" id="KW-0732">Signal</keyword>
<gene>
    <name evidence="2" type="ORF">H0241_08240</name>
</gene>
<sequence>MLSRRSALVSFVLAAVAITPALTQDQSDIFKISLVKSAGPYEIKGESGVIGMVVSRAGDTVVFKPCTGDSFELDRRRLISTNNKCADSPSTDENPLVASCDKALNGWNVALYTQAIKNDGPIGTTFFQKPGEMVLGSVVLDAKKMAATIDSASQLKDCGPALGVVGFDKEGLAKVSLIPSLEAIQLDETK</sequence>
<name>A0A838B2H4_9HYPH</name>
<keyword evidence="3" id="KW-1185">Reference proteome</keyword>
<comment type="caution">
    <text evidence="2">The sequence shown here is derived from an EMBL/GenBank/DDBJ whole genome shotgun (WGS) entry which is preliminary data.</text>
</comment>
<evidence type="ECO:0000313" key="2">
    <source>
        <dbReference type="EMBL" id="MBA1140247.1"/>
    </source>
</evidence>
<dbReference type="RefSeq" id="WP_210284819.1">
    <property type="nucleotide sequence ID" value="NZ_JACDTY010000003.1"/>
</dbReference>
<evidence type="ECO:0000313" key="3">
    <source>
        <dbReference type="Proteomes" id="UP000558284"/>
    </source>
</evidence>
<proteinExistence type="predicted"/>
<accession>A0A838B2H4</accession>
<feature type="chain" id="PRO_5032795388" evidence="1">
    <location>
        <begin position="24"/>
        <end position="190"/>
    </location>
</feature>
<dbReference type="AlphaFoldDB" id="A0A838B2H4"/>
<dbReference type="Proteomes" id="UP000558284">
    <property type="component" value="Unassembled WGS sequence"/>
</dbReference>
<feature type="signal peptide" evidence="1">
    <location>
        <begin position="1"/>
        <end position="23"/>
    </location>
</feature>
<evidence type="ECO:0000256" key="1">
    <source>
        <dbReference type="SAM" id="SignalP"/>
    </source>
</evidence>
<reference evidence="2 3" key="1">
    <citation type="submission" date="2020-07" db="EMBL/GenBank/DDBJ databases">
        <title>Definition of the novel symbiovar canariense within Mesorhizobium novociceri, a new species of genus Mesorhizobium nodulating Cicer canariense in the Caldera de Taburiente National Park (La Palma, Canary Islands).</title>
        <authorList>
            <person name="Leon-Barrios M."/>
            <person name="Perez-Yepez J."/>
            <person name="Flores-Felix J.D."/>
            <person name="Ramirez-Baena M.H."/>
            <person name="Pulido-Suarez L."/>
            <person name="Igual J.M."/>
            <person name="Velazquez E."/>
            <person name="Peix A."/>
        </authorList>
    </citation>
    <scope>NUCLEOTIDE SEQUENCE [LARGE SCALE GENOMIC DNA]</scope>
    <source>
        <strain evidence="2 3">CCANP35</strain>
    </source>
</reference>